<dbReference type="Pfam" id="PF14325">
    <property type="entry name" value="DUF4383"/>
    <property type="match status" value="1"/>
</dbReference>
<dbReference type="EMBL" id="CP001643">
    <property type="protein sequence ID" value="ACU84109.1"/>
    <property type="molecule type" value="Genomic_DNA"/>
</dbReference>
<dbReference type="AlphaFoldDB" id="C7MFZ1"/>
<feature type="transmembrane region" description="Helical" evidence="1">
    <location>
        <begin position="132"/>
        <end position="151"/>
    </location>
</feature>
<keyword evidence="3" id="KW-1185">Reference proteome</keyword>
<sequence>MFIDGPVDPPLTRAYDDPARAPVRWAAIVCGIFFLAIGFAGFVPTVTAHLNTIEMGYGSGAMVLGIFQVSVLHNVVHLLYGVVGIAQSRFSYSARRYLRLGGGLAAVLWLFGLLVDRGSYSNFLPLNTADEWAYFAIALVMIGLSFLSGDVTPTRKADRHS</sequence>
<proteinExistence type="predicted"/>
<feature type="transmembrane region" description="Helical" evidence="1">
    <location>
        <begin position="23"/>
        <end position="43"/>
    </location>
</feature>
<dbReference type="HOGENOM" id="CLU_104624_2_0_11"/>
<dbReference type="STRING" id="446465.Bfae_02310"/>
<dbReference type="KEGG" id="bfa:Bfae_02310"/>
<gene>
    <name evidence="2" type="ordered locus">Bfae_02310</name>
</gene>
<dbReference type="OrthoDB" id="572373at2"/>
<name>C7MFZ1_BRAFD</name>
<dbReference type="eggNOG" id="ENOG5031AT3">
    <property type="taxonomic scope" value="Bacteria"/>
</dbReference>
<keyword evidence="1" id="KW-1133">Transmembrane helix</keyword>
<protein>
    <recommendedName>
        <fullName evidence="4">DUF4383 domain-containing protein</fullName>
    </recommendedName>
</protein>
<evidence type="ECO:0000256" key="1">
    <source>
        <dbReference type="SAM" id="Phobius"/>
    </source>
</evidence>
<keyword evidence="1" id="KW-0812">Transmembrane</keyword>
<evidence type="ECO:0000313" key="3">
    <source>
        <dbReference type="Proteomes" id="UP000001919"/>
    </source>
</evidence>
<dbReference type="PATRIC" id="fig|446465.5.peg.230"/>
<feature type="transmembrane region" description="Helical" evidence="1">
    <location>
        <begin position="63"/>
        <end position="85"/>
    </location>
</feature>
<evidence type="ECO:0000313" key="2">
    <source>
        <dbReference type="EMBL" id="ACU84109.1"/>
    </source>
</evidence>
<feature type="transmembrane region" description="Helical" evidence="1">
    <location>
        <begin position="97"/>
        <end position="120"/>
    </location>
</feature>
<keyword evidence="1" id="KW-0472">Membrane</keyword>
<evidence type="ECO:0008006" key="4">
    <source>
        <dbReference type="Google" id="ProtNLM"/>
    </source>
</evidence>
<organism evidence="2 3">
    <name type="scientific">Brachybacterium faecium (strain ATCC 43885 / DSM 4810 / JCM 11609 / LMG 19847 / NBRC 14762 / NCIMB 9860 / 6-10)</name>
    <dbReference type="NCBI Taxonomy" id="446465"/>
    <lineage>
        <taxon>Bacteria</taxon>
        <taxon>Bacillati</taxon>
        <taxon>Actinomycetota</taxon>
        <taxon>Actinomycetes</taxon>
        <taxon>Micrococcales</taxon>
        <taxon>Dermabacteraceae</taxon>
        <taxon>Brachybacterium</taxon>
    </lineage>
</organism>
<accession>C7MFZ1</accession>
<reference evidence="2 3" key="1">
    <citation type="journal article" date="2009" name="Stand. Genomic Sci.">
        <title>Complete genome sequence of Brachybacterium faecium type strain (Schefferle 6-10).</title>
        <authorList>
            <person name="Lapidus A."/>
            <person name="Pukall R."/>
            <person name="Labuttii K."/>
            <person name="Copeland A."/>
            <person name="Del Rio T.G."/>
            <person name="Nolan M."/>
            <person name="Chen F."/>
            <person name="Lucas S."/>
            <person name="Tice H."/>
            <person name="Cheng J.F."/>
            <person name="Bruce D."/>
            <person name="Goodwin L."/>
            <person name="Pitluck S."/>
            <person name="Rohde M."/>
            <person name="Goker M."/>
            <person name="Pati A."/>
            <person name="Ivanova N."/>
            <person name="Mavrommatis K."/>
            <person name="Chen A."/>
            <person name="Palaniappan K."/>
            <person name="D'haeseleer P."/>
            <person name="Chain P."/>
            <person name="Bristow J."/>
            <person name="Eisen J.A."/>
            <person name="Markowitz V."/>
            <person name="Hugenholtz P."/>
            <person name="Kyrpides N.C."/>
            <person name="Klenk H.P."/>
        </authorList>
    </citation>
    <scope>NUCLEOTIDE SEQUENCE [LARGE SCALE GENOMIC DNA]</scope>
    <source>
        <strain evidence="3">ATCC 43885 / DSM 4810 / JCM 11609 / LMG 19847 / NBRC 14762 / NCIMB 9860 / 6-10</strain>
    </source>
</reference>
<dbReference type="Proteomes" id="UP000001919">
    <property type="component" value="Chromosome"/>
</dbReference>